<sequence>MALIDAQKFYKDLEKGHLAPMYFLFGEEPYLLNQSVERFKYAVLTEGAVDFNYSLFYASDADVVAVRDAVETLPMMAARRLVILKEAQELTDKEWAEFDSLIESPVESTVFVILASRVDKRKKQIRQLLEKADCVEFKKPYENQIPSWINYIAQTLGLTISNDAIHLLHKLVGHHLTEIEAELKKLGDFVGGQRRIEMQDVAQAVSRSKEENVFDFTKAIGQNDRVKALEHLVHLLDQGQNEIGIVSLVARHVRVLLTLKRGMDEGLHGAKLAHYAQIPPYFLESYLDQARLWTAKKLEQTLVVLSETDKALKSSPLSSHIWLENMVLKTCGSSQNFALN</sequence>
<keyword evidence="3" id="KW-0808">Transferase</keyword>
<dbReference type="Pfam" id="PF06144">
    <property type="entry name" value="DNA_pol3_delta"/>
    <property type="match status" value="1"/>
</dbReference>
<dbReference type="OrthoDB" id="9769782at2"/>
<evidence type="ECO:0000256" key="5">
    <source>
        <dbReference type="ARBA" id="ARBA00022705"/>
    </source>
</evidence>
<feature type="domain" description="DNA polymerase III delta N-terminal" evidence="9">
    <location>
        <begin position="22"/>
        <end position="137"/>
    </location>
</feature>
<protein>
    <recommendedName>
        <fullName evidence="2">DNA polymerase III subunit delta</fullName>
        <ecNumber evidence="1">2.7.7.7</ecNumber>
    </recommendedName>
</protein>
<evidence type="ECO:0000259" key="10">
    <source>
        <dbReference type="Pfam" id="PF21694"/>
    </source>
</evidence>
<dbReference type="SUPFAM" id="SSF52540">
    <property type="entry name" value="P-loop containing nucleoside triphosphate hydrolases"/>
    <property type="match status" value="1"/>
</dbReference>
<dbReference type="RefSeq" id="WP_063242868.1">
    <property type="nucleotide sequence ID" value="NZ_CP168967.1"/>
</dbReference>
<dbReference type="EC" id="2.7.7.7" evidence="1"/>
<reference evidence="11 12" key="1">
    <citation type="submission" date="2016-03" db="EMBL/GenBank/DDBJ databases">
        <authorList>
            <person name="Ploux O."/>
        </authorList>
    </citation>
    <scope>NUCLEOTIDE SEQUENCE [LARGE SCALE GENOMIC DNA]</scope>
    <source>
        <strain evidence="11 12">BER2</strain>
    </source>
</reference>
<dbReference type="SUPFAM" id="SSF48019">
    <property type="entry name" value="post-AAA+ oligomerization domain-like"/>
    <property type="match status" value="1"/>
</dbReference>
<comment type="catalytic activity">
    <reaction evidence="8">
        <text>DNA(n) + a 2'-deoxyribonucleoside 5'-triphosphate = DNA(n+1) + diphosphate</text>
        <dbReference type="Rhea" id="RHEA:22508"/>
        <dbReference type="Rhea" id="RHEA-COMP:17339"/>
        <dbReference type="Rhea" id="RHEA-COMP:17340"/>
        <dbReference type="ChEBI" id="CHEBI:33019"/>
        <dbReference type="ChEBI" id="CHEBI:61560"/>
        <dbReference type="ChEBI" id="CHEBI:173112"/>
        <dbReference type="EC" id="2.7.7.7"/>
    </reaction>
</comment>
<accession>A0A150WTY6</accession>
<dbReference type="InterPro" id="IPR008921">
    <property type="entry name" value="DNA_pol3_clamp-load_cplx_C"/>
</dbReference>
<dbReference type="InterPro" id="IPR010372">
    <property type="entry name" value="DNA_pol3_delta_N"/>
</dbReference>
<proteinExistence type="inferred from homology"/>
<evidence type="ECO:0000259" key="9">
    <source>
        <dbReference type="Pfam" id="PF06144"/>
    </source>
</evidence>
<keyword evidence="5" id="KW-0235">DNA replication</keyword>
<dbReference type="GO" id="GO:0006261">
    <property type="term" value="P:DNA-templated DNA replication"/>
    <property type="evidence" value="ECO:0007669"/>
    <property type="project" value="TreeGrafter"/>
</dbReference>
<keyword evidence="6" id="KW-0239">DNA-directed DNA polymerase</keyword>
<dbReference type="Gene3D" id="1.20.272.10">
    <property type="match status" value="1"/>
</dbReference>
<evidence type="ECO:0000256" key="7">
    <source>
        <dbReference type="ARBA" id="ARBA00034754"/>
    </source>
</evidence>
<evidence type="ECO:0000256" key="1">
    <source>
        <dbReference type="ARBA" id="ARBA00012417"/>
    </source>
</evidence>
<dbReference type="InterPro" id="IPR027417">
    <property type="entry name" value="P-loop_NTPase"/>
</dbReference>
<comment type="similarity">
    <text evidence="7">Belongs to the DNA polymerase HolA subunit family.</text>
</comment>
<keyword evidence="4" id="KW-0548">Nucleotidyltransferase</keyword>
<name>A0A150WTY6_BDEBC</name>
<dbReference type="Gene3D" id="1.10.8.60">
    <property type="match status" value="1"/>
</dbReference>
<dbReference type="AlphaFoldDB" id="A0A150WTY6"/>
<organism evidence="11 12">
    <name type="scientific">Bdellovibrio bacteriovorus</name>
    <dbReference type="NCBI Taxonomy" id="959"/>
    <lineage>
        <taxon>Bacteria</taxon>
        <taxon>Pseudomonadati</taxon>
        <taxon>Bdellovibrionota</taxon>
        <taxon>Bdellovibrionia</taxon>
        <taxon>Bdellovibrionales</taxon>
        <taxon>Pseudobdellovibrionaceae</taxon>
        <taxon>Bdellovibrio</taxon>
    </lineage>
</organism>
<comment type="caution">
    <text evidence="11">The sequence shown here is derived from an EMBL/GenBank/DDBJ whole genome shotgun (WGS) entry which is preliminary data.</text>
</comment>
<feature type="domain" description="DNA polymerase III delta subunit-like C-terminal" evidence="10">
    <location>
        <begin position="210"/>
        <end position="329"/>
    </location>
</feature>
<dbReference type="GO" id="GO:0003677">
    <property type="term" value="F:DNA binding"/>
    <property type="evidence" value="ECO:0007669"/>
    <property type="project" value="InterPro"/>
</dbReference>
<dbReference type="EMBL" id="LUKF01000003">
    <property type="protein sequence ID" value="KYG69949.1"/>
    <property type="molecule type" value="Genomic_DNA"/>
</dbReference>
<dbReference type="PANTHER" id="PTHR34388:SF1">
    <property type="entry name" value="DNA POLYMERASE III SUBUNIT DELTA"/>
    <property type="match status" value="1"/>
</dbReference>
<evidence type="ECO:0000313" key="11">
    <source>
        <dbReference type="EMBL" id="KYG69949.1"/>
    </source>
</evidence>
<dbReference type="PANTHER" id="PTHR34388">
    <property type="entry name" value="DNA POLYMERASE III SUBUNIT DELTA"/>
    <property type="match status" value="1"/>
</dbReference>
<dbReference type="InterPro" id="IPR005790">
    <property type="entry name" value="DNA_polIII_delta"/>
</dbReference>
<gene>
    <name evidence="11" type="ORF">AZI85_14685</name>
</gene>
<evidence type="ECO:0000256" key="6">
    <source>
        <dbReference type="ARBA" id="ARBA00022932"/>
    </source>
</evidence>
<dbReference type="Gene3D" id="3.40.50.300">
    <property type="entry name" value="P-loop containing nucleotide triphosphate hydrolases"/>
    <property type="match status" value="1"/>
</dbReference>
<dbReference type="GO" id="GO:0003887">
    <property type="term" value="F:DNA-directed DNA polymerase activity"/>
    <property type="evidence" value="ECO:0007669"/>
    <property type="project" value="UniProtKB-KW"/>
</dbReference>
<evidence type="ECO:0000256" key="4">
    <source>
        <dbReference type="ARBA" id="ARBA00022695"/>
    </source>
</evidence>
<evidence type="ECO:0000256" key="8">
    <source>
        <dbReference type="ARBA" id="ARBA00049244"/>
    </source>
</evidence>
<dbReference type="GO" id="GO:0009360">
    <property type="term" value="C:DNA polymerase III complex"/>
    <property type="evidence" value="ECO:0007669"/>
    <property type="project" value="InterPro"/>
</dbReference>
<evidence type="ECO:0000313" key="12">
    <source>
        <dbReference type="Proteomes" id="UP000075391"/>
    </source>
</evidence>
<dbReference type="Pfam" id="PF21694">
    <property type="entry name" value="DNA_pol3_delta_C"/>
    <property type="match status" value="1"/>
</dbReference>
<evidence type="ECO:0000256" key="2">
    <source>
        <dbReference type="ARBA" id="ARBA00017703"/>
    </source>
</evidence>
<dbReference type="NCBIfam" id="TIGR01128">
    <property type="entry name" value="holA"/>
    <property type="match status" value="1"/>
</dbReference>
<dbReference type="Proteomes" id="UP000075391">
    <property type="component" value="Unassembled WGS sequence"/>
</dbReference>
<dbReference type="InterPro" id="IPR048466">
    <property type="entry name" value="DNA_pol3_delta-like_C"/>
</dbReference>
<evidence type="ECO:0000256" key="3">
    <source>
        <dbReference type="ARBA" id="ARBA00022679"/>
    </source>
</evidence>